<dbReference type="AlphaFoldDB" id="A0A8C6I371"/>
<protein>
    <submittedName>
        <fullName evidence="2">Uncharacterized protein</fullName>
    </submittedName>
</protein>
<dbReference type="Ensembl" id="ENSMSIT00000037870.1">
    <property type="protein sequence ID" value="ENSMSIP00000030066.1"/>
    <property type="gene ID" value="ENSMSIG00000025205.1"/>
</dbReference>
<evidence type="ECO:0000313" key="2">
    <source>
        <dbReference type="Ensembl" id="ENSMSIP00000030066.1"/>
    </source>
</evidence>
<keyword evidence="3" id="KW-1185">Reference proteome</keyword>
<reference evidence="2" key="1">
    <citation type="submission" date="2025-08" db="UniProtKB">
        <authorList>
            <consortium name="Ensembl"/>
        </authorList>
    </citation>
    <scope>IDENTIFICATION</scope>
</reference>
<name>A0A8C6I371_MUSSI</name>
<organism evidence="2 3">
    <name type="scientific">Mus spicilegus</name>
    <name type="common">Mound-building mouse</name>
    <dbReference type="NCBI Taxonomy" id="10103"/>
    <lineage>
        <taxon>Eukaryota</taxon>
        <taxon>Metazoa</taxon>
        <taxon>Chordata</taxon>
        <taxon>Craniata</taxon>
        <taxon>Vertebrata</taxon>
        <taxon>Euteleostomi</taxon>
        <taxon>Mammalia</taxon>
        <taxon>Eutheria</taxon>
        <taxon>Euarchontoglires</taxon>
        <taxon>Glires</taxon>
        <taxon>Rodentia</taxon>
        <taxon>Myomorpha</taxon>
        <taxon>Muroidea</taxon>
        <taxon>Muridae</taxon>
        <taxon>Murinae</taxon>
        <taxon>Mus</taxon>
        <taxon>Mus</taxon>
    </lineage>
</organism>
<reference evidence="2" key="2">
    <citation type="submission" date="2025-09" db="UniProtKB">
        <authorList>
            <consortium name="Ensembl"/>
        </authorList>
    </citation>
    <scope>IDENTIFICATION</scope>
</reference>
<evidence type="ECO:0000256" key="1">
    <source>
        <dbReference type="SAM" id="MobiDB-lite"/>
    </source>
</evidence>
<sequence>MGDPSWFPFLQNLLTLGDLASDSQKLTLFAYPSLNNPGPPVPFIMHAAHISEYPCPICPNSRSCPHPPPRSPCTTHELRVVHGTWQWRNIASSVSLEAARGKTPTSSPDPGLVSGPGREQSAGAQDAGREGAEGPVGDAGTRLPGCSPRPAHAPRGLFPPDPQKQLSLHLPPSGNQGGSEF</sequence>
<evidence type="ECO:0000313" key="3">
    <source>
        <dbReference type="Proteomes" id="UP000694415"/>
    </source>
</evidence>
<proteinExistence type="predicted"/>
<accession>A0A8C6I371</accession>
<dbReference type="Proteomes" id="UP000694415">
    <property type="component" value="Unplaced"/>
</dbReference>
<feature type="region of interest" description="Disordered" evidence="1">
    <location>
        <begin position="96"/>
        <end position="181"/>
    </location>
</feature>